<protein>
    <submittedName>
        <fullName evidence="2">Uncharacterized protein</fullName>
    </submittedName>
</protein>
<feature type="compositionally biased region" description="Polar residues" evidence="1">
    <location>
        <begin position="446"/>
        <end position="458"/>
    </location>
</feature>
<proteinExistence type="predicted"/>
<accession>A0A1B6CYW7</accession>
<sequence>NLVTSTTEHQMDPKYMVDRVLENTCNEKESEELFYNFICAQNGSTTPYFLEKCSNYRQPHLFNLAVCEDREWSSYELYKVTYLGKNFNPMITIMDPKINIRYFVHGSCKALNIDAATEFHDFICGENSPKTGFSAVCLKYHTLTTFMNFICQYQEKTAQLLYNMAYKEKNFKILNIIMETEGEELEIPTKPVKEFIEKLCTEGVGVDLFHKYICNVAIKEKSGDYYHSICNKADKTMESFKSAICKNKEQSKNELYNDIYEKENYQLLSNLNHPKFNIDLFVGRMCSDENNFVEVYEIICSFKMISTGFLNKLCMKHKKPEDFIKNLCQNSKTSDDLYQLIFGQMHFELLYFIKDVIKGIWKNRSDVTKDIWNKNPNEVYTEINTTKGSFHDGMITTNYTSQFQDWFHNELITSYNTTQLIQGGGSETIPTVPHLPETNQGGGSKTIPTVPNLPETSQEDTSSISYYQSVVKVLTKLLTKICNEGHFNPKLKNRLCEVTQFFGEVFRHLCNKNKDYVVFYKELCKKKKTTHQDGFEVLGIASEELYKILFEKQNYDILGYLWIADNAESSKHNLKITKSPRPLIDLYMYKICHSEVIDVDLYKLVCQSVTKKGYVLDLCCYKSGNDAKEFFKMICEKQLDVADEFFYSIAVYKQYMISIIMSNTIYSKFKNTDLSSIYDAETDMHYMYIKKKKLGEHEESTNLETIKAVVVHRTADNPYDGIGPIPCKETQCKIRMAIIDKLINKICLHRIDGSPLYFVLCSGQNNKIIRNSFFSKQCNMFDESSGFFSQVCEVSQEAKDNLFKLVYEEHNYDSLNVIQEMIAYENSQENKNATIAESNNVSAVIINEFMDLTCSTVSTNVLKKTLHFDRLYTEACREKVLTYNNYFNKACKSATSPDSLSQYLCKDKQASINELRRVVFEDNKRSIFITINRGLYENHITGRALNNKWSYSKANRRRLGNSSINEASYLKPLVEDVFGRTCVYLLDGFALYFAICDVTTNAKMKNEFYFNKCLHSKDAADFVIKLCDVCEEAKENLIQIMLQEPGNSTVVVVKELQTCDNSRYPVMVNEEARSAILNESILTHTSHIDSLHRKNVIRKYSKFDLVEVLIQRICERELNGYALFFVLCGQKTNNITSKYYRKKCVTYRNPESFMRNLCDDFDAAKDNLLSVISKEKNFYTYNIIQELMSSNKGIRKPYKETKKMYYNSIDLYIEFYIETACKKPIERQPITLNIDFFYTESCKDFELIGELFLKRACQSSTDPHRFIQKLCKNEQTTVRQFKDLVFKGSKRILMKFIRERVDRYKHRGTSINERSLRKKKAKKSHKSIIKRSISQDCDAAKGNLSDVIFKEKVSNYKHTISKRSWKGMKRSKPISVYFTQDKLCKDSDDKTSSYVYNTICFTKPSKSIQYLDAICRRSRTFYEFIKVICSEENIFAVQLDKYIFEEGNHDILVPIVLPLEFAAKNVTAMSKTNNENIIRLTTFMNNVCNGKVNGVPFYNAICKDKKVDDLYIKLKCEGTRNSYMFFEEICKDQSQVVRQLYIITHEQKDFEISALVMDGIFTDKKSENSDPWTYINNFVKMMCNDGESVRPFYETICNKKHIKRHAKYFKNICSISREADPPAGTFLQHLCIDQKEATEEIYHAVYFIKMFDLLRLAKDNQDKLVSTINPTEVNNNPQEELGLFVSRLCDEGKYDSTLYDLLCQQQFDKNFYIDYTCKKRVTQKYYFKTVCKQRAKFINALYDLIYLRKIPGIMNILKSKYSPSCNGSNGKCNTGEIQIQKLFLEICSSVPVLSNEDSKRNFYNVLEKRFILYDILCDNVKPDDRYIFGAMCSVSNSGYEFLKKLCFRHNKVISDLYKYIYEDLNLEMVLILEDLPPCVDCEKNTLFIDSFVRRVCHDKHYSFEFFNKICKIKNPHNKYFTQVCDKSAYGLLSFYLKMCQDLEGASTALYDIIYKEQHFEIINTIKLRFPSRPPSQLAYKPKNNKKTCFKVDYCIPPYLNLQNYQISKGESNYIIGNEKDESQILEDIFKIPKNWTGKS</sequence>
<gene>
    <name evidence="2" type="ORF">g.42546</name>
</gene>
<organism evidence="2">
    <name type="scientific">Clastoptera arizonana</name>
    <name type="common">Arizona spittle bug</name>
    <dbReference type="NCBI Taxonomy" id="38151"/>
    <lineage>
        <taxon>Eukaryota</taxon>
        <taxon>Metazoa</taxon>
        <taxon>Ecdysozoa</taxon>
        <taxon>Arthropoda</taxon>
        <taxon>Hexapoda</taxon>
        <taxon>Insecta</taxon>
        <taxon>Pterygota</taxon>
        <taxon>Neoptera</taxon>
        <taxon>Paraneoptera</taxon>
        <taxon>Hemiptera</taxon>
        <taxon>Auchenorrhyncha</taxon>
        <taxon>Cercopoidea</taxon>
        <taxon>Clastopteridae</taxon>
        <taxon>Clastoptera</taxon>
    </lineage>
</organism>
<reference evidence="2" key="1">
    <citation type="submission" date="2015-12" db="EMBL/GenBank/DDBJ databases">
        <title>De novo transcriptome assembly of four potential Pierce s Disease insect vectors from Arizona vineyards.</title>
        <authorList>
            <person name="Tassone E.E."/>
        </authorList>
    </citation>
    <scope>NUCLEOTIDE SEQUENCE</scope>
</reference>
<name>A0A1B6CYW7_9HEMI</name>
<evidence type="ECO:0000256" key="1">
    <source>
        <dbReference type="SAM" id="MobiDB-lite"/>
    </source>
</evidence>
<dbReference type="EMBL" id="GEDC01018629">
    <property type="protein sequence ID" value="JAS18669.1"/>
    <property type="molecule type" value="Transcribed_RNA"/>
</dbReference>
<feature type="region of interest" description="Disordered" evidence="1">
    <location>
        <begin position="436"/>
        <end position="458"/>
    </location>
</feature>
<feature type="non-terminal residue" evidence="2">
    <location>
        <position position="1"/>
    </location>
</feature>
<evidence type="ECO:0000313" key="2">
    <source>
        <dbReference type="EMBL" id="JAS18669.1"/>
    </source>
</evidence>